<dbReference type="EMBL" id="CP023697">
    <property type="protein sequence ID" value="QEV09014.1"/>
    <property type="molecule type" value="Genomic_DNA"/>
</dbReference>
<dbReference type="InterPro" id="IPR002213">
    <property type="entry name" value="UDP_glucos_trans"/>
</dbReference>
<dbReference type="NCBIfam" id="NF033129">
    <property type="entry name" value="macro_glyco_Mgt"/>
    <property type="match status" value="1"/>
</dbReference>
<keyword evidence="2 3" id="KW-0808">Transferase</keyword>
<reference evidence="4 5" key="1">
    <citation type="submission" date="2017-09" db="EMBL/GenBank/DDBJ databases">
        <authorList>
            <person name="Lee N."/>
            <person name="Cho B.-K."/>
        </authorList>
    </citation>
    <scope>NUCLEOTIDE SEQUENCE [LARGE SCALE GENOMIC DNA]</scope>
    <source>
        <strain evidence="4 5">ATCC 13879</strain>
    </source>
</reference>
<dbReference type="InterPro" id="IPR035595">
    <property type="entry name" value="UDP_glycos_trans_CS"/>
</dbReference>
<dbReference type="SUPFAM" id="SSF53756">
    <property type="entry name" value="UDP-Glycosyltransferase/glycogen phosphorylase"/>
    <property type="match status" value="1"/>
</dbReference>
<comment type="similarity">
    <text evidence="1 3">Belongs to the UDP-glycosyltransferase family.</text>
</comment>
<dbReference type="Proteomes" id="UP000326041">
    <property type="component" value="Chromosome"/>
</dbReference>
<keyword evidence="3" id="KW-0328">Glycosyltransferase</keyword>
<gene>
    <name evidence="4" type="primary">mgt</name>
    <name evidence="4" type="ORF">CP972_28380</name>
</gene>
<evidence type="ECO:0000256" key="2">
    <source>
        <dbReference type="ARBA" id="ARBA00022679"/>
    </source>
</evidence>
<keyword evidence="5" id="KW-1185">Reference proteome</keyword>
<dbReference type="CDD" id="cd03784">
    <property type="entry name" value="GT1_Gtf-like"/>
    <property type="match status" value="1"/>
</dbReference>
<protein>
    <submittedName>
        <fullName evidence="4">Macrolide-inactivating glycosyltransferase</fullName>
    </submittedName>
</protein>
<dbReference type="RefSeq" id="WP_055606728.1">
    <property type="nucleotide sequence ID" value="NZ_CP023697.1"/>
</dbReference>
<dbReference type="InterPro" id="IPR006326">
    <property type="entry name" value="UDPGT_MGT-like"/>
</dbReference>
<dbReference type="PANTHER" id="PTHR48050">
    <property type="entry name" value="STEROL 3-BETA-GLUCOSYLTRANSFERASE"/>
    <property type="match status" value="1"/>
</dbReference>
<organism evidence="4 5">
    <name type="scientific">Streptomyces prasinus</name>
    <dbReference type="NCBI Taxonomy" id="67345"/>
    <lineage>
        <taxon>Bacteria</taxon>
        <taxon>Bacillati</taxon>
        <taxon>Actinomycetota</taxon>
        <taxon>Actinomycetes</taxon>
        <taxon>Kitasatosporales</taxon>
        <taxon>Streptomycetaceae</taxon>
        <taxon>Streptomyces</taxon>
    </lineage>
</organism>
<sequence>MTGPAHIAMFSIAAHGHVNPSLEVIRELVARGHRVTYAIPPALADKAAATGAEVKPWNSVLPGPDDDPAAWGATLLDNVEPFLDDAVQALPQLAKAYEGDTPDLVLHDITSYPARVLGHRWGVPVVSLSPNLVAWEGYEEEVGEPMWEEPLRTERGRAYYARFHAWLEENGITMHPDPFVGRPARSLVLIPRVLQPNADRVDESVHTFVGACQGDRGAEGEWQRPAGAHKVVLVSLGSAFTKRPGFYRECVKAFGDLPGWHLVLQIGKHVDPAELGDLPADVEVRSWVPQLAVLEQADLFVTHAGAGGSREGLATGTPMIAVPQAVDQFGNADMLQALGVARHLPAGEATAGALRAAALDLTGDPEVARRLDGIRAGMAEEGGTRRAADLIEAELPRRGR</sequence>
<dbReference type="InterPro" id="IPR050426">
    <property type="entry name" value="Glycosyltransferase_28"/>
</dbReference>
<dbReference type="GeneID" id="95538398"/>
<dbReference type="PANTHER" id="PTHR48050:SF13">
    <property type="entry name" value="STEROL 3-BETA-GLUCOSYLTRANSFERASE UGT80A2"/>
    <property type="match status" value="1"/>
</dbReference>
<dbReference type="PROSITE" id="PS00375">
    <property type="entry name" value="UDPGT"/>
    <property type="match status" value="1"/>
</dbReference>
<dbReference type="Gene3D" id="3.40.50.2000">
    <property type="entry name" value="Glycogen Phosphorylase B"/>
    <property type="match status" value="2"/>
</dbReference>
<evidence type="ECO:0000256" key="3">
    <source>
        <dbReference type="RuleBase" id="RU003718"/>
    </source>
</evidence>
<evidence type="ECO:0000313" key="5">
    <source>
        <dbReference type="Proteomes" id="UP000326041"/>
    </source>
</evidence>
<accession>A0ABX6B2R1</accession>
<dbReference type="NCBIfam" id="TIGR01426">
    <property type="entry name" value="MGT"/>
    <property type="match status" value="1"/>
</dbReference>
<proteinExistence type="inferred from homology"/>
<name>A0ABX6B2R1_9ACTN</name>
<evidence type="ECO:0000313" key="4">
    <source>
        <dbReference type="EMBL" id="QEV09014.1"/>
    </source>
</evidence>
<evidence type="ECO:0000256" key="1">
    <source>
        <dbReference type="ARBA" id="ARBA00009995"/>
    </source>
</evidence>
<dbReference type="Pfam" id="PF00201">
    <property type="entry name" value="UDPGT"/>
    <property type="match status" value="1"/>
</dbReference>